<dbReference type="Gene3D" id="3.30.160.100">
    <property type="entry name" value="Ribosome hibernation promotion factor-like"/>
    <property type="match status" value="1"/>
</dbReference>
<organism evidence="5 6">
    <name type="scientific">Undibacterium seohonense</name>
    <dbReference type="NCBI Taxonomy" id="1344950"/>
    <lineage>
        <taxon>Bacteria</taxon>
        <taxon>Pseudomonadati</taxon>
        <taxon>Pseudomonadota</taxon>
        <taxon>Betaproteobacteria</taxon>
        <taxon>Burkholderiales</taxon>
        <taxon>Oxalobacteraceae</taxon>
        <taxon>Undibacterium</taxon>
    </lineage>
</organism>
<keyword evidence="1" id="KW-0810">Translation regulation</keyword>
<dbReference type="InterPro" id="IPR050574">
    <property type="entry name" value="HPF/YfiA_ribosome-assoc"/>
</dbReference>
<evidence type="ECO:0000313" key="6">
    <source>
        <dbReference type="Proteomes" id="UP000648257"/>
    </source>
</evidence>
<comment type="caution">
    <text evidence="5">The sequence shown here is derived from an EMBL/GenBank/DDBJ whole genome shotgun (WGS) entry which is preliminary data.</text>
</comment>
<dbReference type="SUPFAM" id="SSF69754">
    <property type="entry name" value="Ribosome binding protein Y (YfiA homologue)"/>
    <property type="match status" value="1"/>
</dbReference>
<feature type="compositionally biased region" description="Acidic residues" evidence="4">
    <location>
        <begin position="116"/>
        <end position="126"/>
    </location>
</feature>
<gene>
    <name evidence="5" type="ORF">H8K52_09880</name>
</gene>
<dbReference type="InterPro" id="IPR036567">
    <property type="entry name" value="RHF-like"/>
</dbReference>
<name>A0ABR6X460_9BURK</name>
<reference evidence="5 6" key="1">
    <citation type="submission" date="2020-08" db="EMBL/GenBank/DDBJ databases">
        <title>Novel species isolated from subtropical streams in China.</title>
        <authorList>
            <person name="Lu H."/>
        </authorList>
    </citation>
    <scope>NUCLEOTIDE SEQUENCE [LARGE SCALE GENOMIC DNA]</scope>
    <source>
        <strain evidence="5 6">KACC 16656</strain>
    </source>
</reference>
<dbReference type="Proteomes" id="UP000648257">
    <property type="component" value="Unassembled WGS sequence"/>
</dbReference>
<keyword evidence="6" id="KW-1185">Reference proteome</keyword>
<evidence type="ECO:0000313" key="5">
    <source>
        <dbReference type="EMBL" id="MBC3807651.1"/>
    </source>
</evidence>
<protein>
    <recommendedName>
        <fullName evidence="3">Ribosome hibernation promoting factor</fullName>
    </recommendedName>
</protein>
<sequence>MHIDIQARGFELTDGLREHTMRRLSFATDWARDEVRRVTVRLSDINGPRGGEDKRCLIQIPLAGRTDIVIDELDSDLYVAIDKAIGRIERVLAKQIERAREHHHATLKKTPAADPQESEQAEYVEH</sequence>
<evidence type="ECO:0000256" key="3">
    <source>
        <dbReference type="ARBA" id="ARBA00041148"/>
    </source>
</evidence>
<dbReference type="PANTHER" id="PTHR33231:SF1">
    <property type="entry name" value="30S RIBOSOMAL PROTEIN"/>
    <property type="match status" value="1"/>
</dbReference>
<dbReference type="Pfam" id="PF02482">
    <property type="entry name" value="Ribosomal_S30AE"/>
    <property type="match status" value="1"/>
</dbReference>
<accession>A0ABR6X460</accession>
<proteinExistence type="predicted"/>
<dbReference type="EMBL" id="JACOFW010000009">
    <property type="protein sequence ID" value="MBC3807651.1"/>
    <property type="molecule type" value="Genomic_DNA"/>
</dbReference>
<comment type="subunit">
    <text evidence="2">Associates exclusively with 100S ribosomes, which are dimers of 70S ribosomes.</text>
</comment>
<evidence type="ECO:0000256" key="2">
    <source>
        <dbReference type="ARBA" id="ARBA00038695"/>
    </source>
</evidence>
<evidence type="ECO:0000256" key="4">
    <source>
        <dbReference type="SAM" id="MobiDB-lite"/>
    </source>
</evidence>
<evidence type="ECO:0000256" key="1">
    <source>
        <dbReference type="ARBA" id="ARBA00022845"/>
    </source>
</evidence>
<dbReference type="InterPro" id="IPR003489">
    <property type="entry name" value="RHF/RaiA"/>
</dbReference>
<feature type="region of interest" description="Disordered" evidence="4">
    <location>
        <begin position="100"/>
        <end position="126"/>
    </location>
</feature>
<dbReference type="RefSeq" id="WP_186922738.1">
    <property type="nucleotide sequence ID" value="NZ_JACOFW010000009.1"/>
</dbReference>
<dbReference type="PANTHER" id="PTHR33231">
    <property type="entry name" value="30S RIBOSOMAL PROTEIN"/>
    <property type="match status" value="1"/>
</dbReference>